<dbReference type="Pfam" id="PF25130">
    <property type="entry name" value="DUF7820"/>
    <property type="match status" value="1"/>
</dbReference>
<protein>
    <recommendedName>
        <fullName evidence="3">DUF7820 domain-containing protein</fullName>
    </recommendedName>
</protein>
<evidence type="ECO:0000256" key="1">
    <source>
        <dbReference type="SAM" id="MobiDB-lite"/>
    </source>
</evidence>
<feature type="compositionally biased region" description="Low complexity" evidence="1">
    <location>
        <begin position="181"/>
        <end position="195"/>
    </location>
</feature>
<keyword evidence="2" id="KW-1133">Transmembrane helix</keyword>
<feature type="compositionally biased region" description="Polar residues" evidence="1">
    <location>
        <begin position="121"/>
        <end position="142"/>
    </location>
</feature>
<name>A0AA43U1X9_9LECA</name>
<sequence length="602" mass="65417">MSRTASIATTSTLRRPERSYSGPRGPTQPYGLYPQNTVDEDDDNDPFDDSNGVLEASYPAGSRPAPRAQHRRLGPDGEDIDDLIGPDGYAEQLPPYTRYPNDIPPKQNPDAANYPDPSHVPLSSSAAARTAPNSSSSPTPQAAGSDETLHNRTASNDNIYVSNTLAQTSSQNPFGNQITPSSSTTAVEATTSQQEKGNFTDSARGRSKRRVCWGLMPCWLLAALISFLVAIVIGAVIGGVLAHRSGVRKGAQNISEAQASPSPSVVPVTTVTSILPAQTPEDAAPLQSPPTHLPSVPTGSYAVTLDNPSTTSNSCITDPQMNNAWDCATGAVLQVDIEMTTLNNAPTPYINIQYPGPNQNTPIRYGAQPPELLGPTDLILMRDRSAFYRGPAWTFQQAFNKTVVVREQDFPYSIPNTPPDKRDLGSKWLGVATDLIGLSKRQSGVNQSDFDQNLYAGPTDRPWFCFWNGTYLDGFIYVYDQAADTSTAAAAPSSSPAKHKRQDSQGRPPYPKTIKIEERRDVLPSQAYCQQFQILDNWFLGKVVRPDGTPNIVNIDEDESDQASTIRQAKIHNGGSRLRRALFRSRDITNEGNMCECSWGNS</sequence>
<feature type="compositionally biased region" description="Polar residues" evidence="1">
    <location>
        <begin position="168"/>
        <end position="180"/>
    </location>
</feature>
<feature type="compositionally biased region" description="Polar residues" evidence="1">
    <location>
        <begin position="1"/>
        <end position="13"/>
    </location>
</feature>
<gene>
    <name evidence="4" type="ORF">OHK93_004776</name>
</gene>
<dbReference type="PANTHER" id="PTHR42078">
    <property type="entry name" value="GLUCAN 1, 4-ALPHA-GLUCOSIDASE"/>
    <property type="match status" value="1"/>
</dbReference>
<keyword evidence="2" id="KW-0812">Transmembrane</keyword>
<feature type="region of interest" description="Disordered" evidence="1">
    <location>
        <begin position="488"/>
        <end position="513"/>
    </location>
</feature>
<feature type="region of interest" description="Disordered" evidence="1">
    <location>
        <begin position="168"/>
        <end position="206"/>
    </location>
</feature>
<organism evidence="4 5">
    <name type="scientific">Ramalina farinacea</name>
    <dbReference type="NCBI Taxonomy" id="258253"/>
    <lineage>
        <taxon>Eukaryota</taxon>
        <taxon>Fungi</taxon>
        <taxon>Dikarya</taxon>
        <taxon>Ascomycota</taxon>
        <taxon>Pezizomycotina</taxon>
        <taxon>Lecanoromycetes</taxon>
        <taxon>OSLEUM clade</taxon>
        <taxon>Lecanoromycetidae</taxon>
        <taxon>Lecanorales</taxon>
        <taxon>Lecanorineae</taxon>
        <taxon>Ramalinaceae</taxon>
        <taxon>Ramalina</taxon>
    </lineage>
</organism>
<reference evidence="4" key="1">
    <citation type="journal article" date="2023" name="Genome Biol. Evol.">
        <title>First Whole Genome Sequence and Flow Cytometry Genome Size Data for the Lichen-Forming Fungus Ramalina farinacea (Ascomycota).</title>
        <authorList>
            <person name="Llewellyn T."/>
            <person name="Mian S."/>
            <person name="Hill R."/>
            <person name="Leitch I.J."/>
            <person name="Gaya E."/>
        </authorList>
    </citation>
    <scope>NUCLEOTIDE SEQUENCE</scope>
    <source>
        <strain evidence="4">LIQ254RAFAR</strain>
    </source>
</reference>
<evidence type="ECO:0000313" key="4">
    <source>
        <dbReference type="EMBL" id="MDI1492992.1"/>
    </source>
</evidence>
<feature type="compositionally biased region" description="Acidic residues" evidence="1">
    <location>
        <begin position="38"/>
        <end position="48"/>
    </location>
</feature>
<dbReference type="AlphaFoldDB" id="A0AA43U1X9"/>
<evidence type="ECO:0000256" key="2">
    <source>
        <dbReference type="SAM" id="Phobius"/>
    </source>
</evidence>
<accession>A0AA43U1X9</accession>
<comment type="caution">
    <text evidence="4">The sequence shown here is derived from an EMBL/GenBank/DDBJ whole genome shotgun (WGS) entry which is preliminary data.</text>
</comment>
<feature type="region of interest" description="Disordered" evidence="1">
    <location>
        <begin position="1"/>
        <end position="149"/>
    </location>
</feature>
<evidence type="ECO:0000313" key="5">
    <source>
        <dbReference type="Proteomes" id="UP001161017"/>
    </source>
</evidence>
<dbReference type="PANTHER" id="PTHR42078:SF1">
    <property type="entry name" value="GLUCAN 1, 4-ALPHA-GLUCOSIDASE"/>
    <property type="match status" value="1"/>
</dbReference>
<dbReference type="Proteomes" id="UP001161017">
    <property type="component" value="Unassembled WGS sequence"/>
</dbReference>
<keyword evidence="2" id="KW-0472">Membrane</keyword>
<dbReference type="EMBL" id="JAPUFD010000022">
    <property type="protein sequence ID" value="MDI1492992.1"/>
    <property type="molecule type" value="Genomic_DNA"/>
</dbReference>
<keyword evidence="5" id="KW-1185">Reference proteome</keyword>
<evidence type="ECO:0000259" key="3">
    <source>
        <dbReference type="Pfam" id="PF25130"/>
    </source>
</evidence>
<dbReference type="InterPro" id="IPR056722">
    <property type="entry name" value="DUF7820"/>
</dbReference>
<feature type="domain" description="DUF7820" evidence="3">
    <location>
        <begin position="279"/>
        <end position="599"/>
    </location>
</feature>
<feature type="transmembrane region" description="Helical" evidence="2">
    <location>
        <begin position="219"/>
        <end position="242"/>
    </location>
</feature>
<proteinExistence type="predicted"/>